<dbReference type="InterPro" id="IPR042104">
    <property type="entry name" value="PKS_dehydratase_sf"/>
</dbReference>
<dbReference type="Pfam" id="PF02801">
    <property type="entry name" value="Ketoacyl-synt_C"/>
    <property type="match status" value="1"/>
</dbReference>
<dbReference type="InterPro" id="IPR016039">
    <property type="entry name" value="Thiolase-like"/>
</dbReference>
<feature type="region of interest" description="Disordered" evidence="5">
    <location>
        <begin position="881"/>
        <end position="900"/>
    </location>
</feature>
<reference evidence="8 9" key="1">
    <citation type="submission" date="2019-09" db="EMBL/GenBank/DDBJ databases">
        <title>Actinomadura physcomitrii sp. nov., a novel actinomycete isolated from moss [Physcomitrium sphaericum (Ludw) Fuernr].</title>
        <authorList>
            <person name="Zhuang X."/>
            <person name="Liu C."/>
        </authorList>
    </citation>
    <scope>NUCLEOTIDE SEQUENCE [LARGE SCALE GENOMIC DNA]</scope>
    <source>
        <strain evidence="8 9">HMC1</strain>
    </source>
</reference>
<dbReference type="InterPro" id="IPR049551">
    <property type="entry name" value="PKS_DH_C"/>
</dbReference>
<keyword evidence="1" id="KW-0596">Phosphopantetheine</keyword>
<dbReference type="InterPro" id="IPR032821">
    <property type="entry name" value="PKS_assoc"/>
</dbReference>
<dbReference type="PROSITE" id="PS52019">
    <property type="entry name" value="PKS_MFAS_DH"/>
    <property type="match status" value="1"/>
</dbReference>
<dbReference type="Gene3D" id="3.40.366.10">
    <property type="entry name" value="Malonyl-Coenzyme A Acyl Carrier Protein, domain 2"/>
    <property type="match status" value="1"/>
</dbReference>
<feature type="region of interest" description="C-terminal hotdog fold" evidence="4">
    <location>
        <begin position="1126"/>
        <end position="1261"/>
    </location>
</feature>
<evidence type="ECO:0000256" key="5">
    <source>
        <dbReference type="SAM" id="MobiDB-lite"/>
    </source>
</evidence>
<evidence type="ECO:0000259" key="7">
    <source>
        <dbReference type="PROSITE" id="PS52019"/>
    </source>
</evidence>
<dbReference type="Gene3D" id="3.10.129.110">
    <property type="entry name" value="Polyketide synthase dehydratase"/>
    <property type="match status" value="1"/>
</dbReference>
<dbReference type="Proteomes" id="UP000468735">
    <property type="component" value="Unassembled WGS sequence"/>
</dbReference>
<dbReference type="SMART" id="SM00827">
    <property type="entry name" value="PKS_AT"/>
    <property type="match status" value="1"/>
</dbReference>
<dbReference type="InterPro" id="IPR037143">
    <property type="entry name" value="4-PPantetheinyl_Trfase_dom_sf"/>
</dbReference>
<dbReference type="InterPro" id="IPR016035">
    <property type="entry name" value="Acyl_Trfase/lysoPLipase"/>
</dbReference>
<keyword evidence="9" id="KW-1185">Reference proteome</keyword>
<dbReference type="InterPro" id="IPR001227">
    <property type="entry name" value="Ac_transferase_dom_sf"/>
</dbReference>
<dbReference type="SUPFAM" id="SSF55048">
    <property type="entry name" value="Probable ACP-binding domain of malonyl-CoA ACP transacylase"/>
    <property type="match status" value="1"/>
</dbReference>
<sequence>MNTEPIAIVGVGAIFPGAGSAAELWRNIRAGIDAITDVPAHRWDPALYYDPEAYGRPPESDRFYCRRGGFVDDLATFDPGRFGIMPAAVAGMEPDQLLALRTAAEAIADAGGEGRLPDRTRIGVVIGRGGYITPGVARFDQRVRTAHQLTSVLMELVPGLPADRLARIRHAFCERLGPDNPDASIGLVPNFAASRIANRFDLRGPAYTLDAACASSLLAVEHAVRALRSGQCDAMFAGAVHHAHHATVWSVFSQLRALSPSQRIRPFDRSADGTLLSEGTGIVLLKRLSDAERAGDRVHAVIRGVGSSSDGRAGGIMSPVVEGQVLAVERAWRDAGLDPAAPDALGLVEAHGTATPAGDEAELETLRRVFGEGGPPLALSAVKSMIGHAMPAGGIAGLIKAACALRDGVLPPTLNIDEPHPALAGTRLRPVRESATWERPAAGVPRRAVVNAFGFGGANAHVILEEPPAHVRPATRKSRPQPLRMIGSPLVGSPRDGDGGGDGAGAGVLRLAARTDEELARLLERPDGELLAIAAKGEPPPDLPCRLAIVEPTARRVDLARAIVLRGTPWRGRSDIWFTPRPLLAEGGKVAFLFPGFEPTFEPRVDDVADHFGMARPELTGRTDLLGHAADVIAVGRLLSDVLGELGIEPDVAAGHSLGEWTAMIASGMYPANAAEAYLAALDHTTLDVPDVAYAALGCGADRALEAIGASPEVVVSHDNCPHQSVICGPPDAVREVLARLGAEGVLGQELPFRSGFHTPMAEAYLGPVQRSFEVLPIRAPRVPLWSGTTAEPFPPGADEVRELVVRHLLEPVRFSELIEELYGVGVRAFVQVGPGSLTGFVGDRLGDRDHLAMAVNTPQRTGLAQLERVVASLWAEGYGTAPQDGRSGGQGTGRGSGMRLDLGTPLVRLDGAVPPLNVSAGVGAGPGTAPFPPDRSRLADAGPVMAELDALLRDATESAQIVLDALHTGGVQPAAEARPQVTELTTSRVFSLDSMPYVIDHCVIPQPADWPEVSDRFPVVPLTTLLEVMGETARELFPELVVVGFEDVRAIRWVVADPPTTADIQATLAGPGGPGIPGIPGTAGDIGVRRVRVVIKGHTEGTVLLAANYPRPPAPDRTPLTAEEPPEVSAEQFYAERWMFHGPLFQGVSEISALARDGLRAALRSLPTPGALMDSAGHLCGHWIQVYGEKDQTVFPVGIERVSWYAPLPPEGERLDVTVRNRTVSDTTIRCDAEMVRRDGTVWGRVDGWTTRRFFTDEPVWRMRLTPEFSAIGEPQAGDWCLARKRWDGTASRDLLMRQYLCAAERAEYQALTPREQGPWLLGRIAAKDAVRHWLWGRGHGPLFPAEVTVRMDSAGRPEAVGPFDMPVALSIAQTEELGVALVRPATEPAGIDVTPIAEDAAGRGLALRPDPADDDTLRESELALLQRLPGDAATETARLLAAKRAAVARDAAVKAAVGNASKGAAMDTAEDAESGGAVRTSDVVVTAADADRLLVATPDSLTAVATRLLDGHVVTWTVTSQSRDSAAENTEA</sequence>
<evidence type="ECO:0000313" key="8">
    <source>
        <dbReference type="EMBL" id="KAB2346558.1"/>
    </source>
</evidence>
<feature type="domain" description="PKS/mFAS DH" evidence="7">
    <location>
        <begin position="968"/>
        <end position="1261"/>
    </location>
</feature>
<evidence type="ECO:0000256" key="4">
    <source>
        <dbReference type="PROSITE-ProRule" id="PRU01363"/>
    </source>
</evidence>
<dbReference type="GO" id="GO:0071770">
    <property type="term" value="P:DIM/DIP cell wall layer assembly"/>
    <property type="evidence" value="ECO:0007669"/>
    <property type="project" value="TreeGrafter"/>
</dbReference>
<dbReference type="CDD" id="cd00833">
    <property type="entry name" value="PKS"/>
    <property type="match status" value="1"/>
</dbReference>
<dbReference type="InterPro" id="IPR050091">
    <property type="entry name" value="PKS_NRPS_Biosynth_Enz"/>
</dbReference>
<dbReference type="GO" id="GO:0004312">
    <property type="term" value="F:fatty acid synthase activity"/>
    <property type="evidence" value="ECO:0007669"/>
    <property type="project" value="TreeGrafter"/>
</dbReference>
<feature type="active site" description="Proton donor; for dehydratase activity" evidence="4">
    <location>
        <position position="1175"/>
    </location>
</feature>
<feature type="active site" description="Proton acceptor; for dehydratase activity" evidence="4">
    <location>
        <position position="1002"/>
    </location>
</feature>
<dbReference type="InterPro" id="IPR014043">
    <property type="entry name" value="Acyl_transferase_dom"/>
</dbReference>
<organism evidence="8 9">
    <name type="scientific">Actinomadura rudentiformis</name>
    <dbReference type="NCBI Taxonomy" id="359158"/>
    <lineage>
        <taxon>Bacteria</taxon>
        <taxon>Bacillati</taxon>
        <taxon>Actinomycetota</taxon>
        <taxon>Actinomycetes</taxon>
        <taxon>Streptosporangiales</taxon>
        <taxon>Thermomonosporaceae</taxon>
        <taxon>Actinomadura</taxon>
    </lineage>
</organism>
<dbReference type="InterPro" id="IPR016036">
    <property type="entry name" value="Malonyl_transacylase_ACP-bd"/>
</dbReference>
<dbReference type="Gene3D" id="3.40.47.10">
    <property type="match status" value="1"/>
</dbReference>
<dbReference type="OrthoDB" id="9778690at2"/>
<dbReference type="Gene3D" id="3.90.470.20">
    <property type="entry name" value="4'-phosphopantetheinyl transferase domain"/>
    <property type="match status" value="1"/>
</dbReference>
<gene>
    <name evidence="8" type="ORF">F8566_24240</name>
</gene>
<name>A0A6H9YK08_9ACTN</name>
<dbReference type="PANTHER" id="PTHR43775:SF37">
    <property type="entry name" value="SI:DKEY-61P9.11"/>
    <property type="match status" value="1"/>
</dbReference>
<dbReference type="PANTHER" id="PTHR43775">
    <property type="entry name" value="FATTY ACID SYNTHASE"/>
    <property type="match status" value="1"/>
</dbReference>
<dbReference type="InterPro" id="IPR014030">
    <property type="entry name" value="Ketoacyl_synth_N"/>
</dbReference>
<evidence type="ECO:0000256" key="3">
    <source>
        <dbReference type="ARBA" id="ARBA00022679"/>
    </source>
</evidence>
<dbReference type="Pfam" id="PF00109">
    <property type="entry name" value="ketoacyl-synt"/>
    <property type="match status" value="1"/>
</dbReference>
<evidence type="ECO:0000256" key="2">
    <source>
        <dbReference type="ARBA" id="ARBA00022553"/>
    </source>
</evidence>
<keyword evidence="8" id="KW-0012">Acyltransferase</keyword>
<keyword evidence="3 8" id="KW-0808">Transferase</keyword>
<feature type="region of interest" description="N-terminal hotdog fold" evidence="4">
    <location>
        <begin position="968"/>
        <end position="1111"/>
    </location>
</feature>
<dbReference type="PROSITE" id="PS52004">
    <property type="entry name" value="KS3_2"/>
    <property type="match status" value="1"/>
</dbReference>
<protein>
    <submittedName>
        <fullName evidence="8">Acyltransferase domain-containing protein</fullName>
    </submittedName>
</protein>
<dbReference type="GO" id="GO:0000287">
    <property type="term" value="F:magnesium ion binding"/>
    <property type="evidence" value="ECO:0007669"/>
    <property type="project" value="InterPro"/>
</dbReference>
<dbReference type="Pfam" id="PF00698">
    <property type="entry name" value="Acyl_transf_1"/>
    <property type="match status" value="1"/>
</dbReference>
<evidence type="ECO:0000256" key="1">
    <source>
        <dbReference type="ARBA" id="ARBA00022450"/>
    </source>
</evidence>
<proteinExistence type="predicted"/>
<dbReference type="GO" id="GO:0005886">
    <property type="term" value="C:plasma membrane"/>
    <property type="evidence" value="ECO:0007669"/>
    <property type="project" value="TreeGrafter"/>
</dbReference>
<dbReference type="InterPro" id="IPR018201">
    <property type="entry name" value="Ketoacyl_synth_AS"/>
</dbReference>
<evidence type="ECO:0000259" key="6">
    <source>
        <dbReference type="PROSITE" id="PS52004"/>
    </source>
</evidence>
<dbReference type="GO" id="GO:0005737">
    <property type="term" value="C:cytoplasm"/>
    <property type="evidence" value="ECO:0007669"/>
    <property type="project" value="TreeGrafter"/>
</dbReference>
<dbReference type="GO" id="GO:0004315">
    <property type="term" value="F:3-oxoacyl-[acyl-carrier-protein] synthase activity"/>
    <property type="evidence" value="ECO:0007669"/>
    <property type="project" value="InterPro"/>
</dbReference>
<dbReference type="InterPro" id="IPR049900">
    <property type="entry name" value="PKS_mFAS_DH"/>
</dbReference>
<dbReference type="InterPro" id="IPR014031">
    <property type="entry name" value="Ketoacyl_synth_C"/>
</dbReference>
<dbReference type="Pfam" id="PF14765">
    <property type="entry name" value="PS-DH"/>
    <property type="match status" value="1"/>
</dbReference>
<comment type="caution">
    <text evidence="8">The sequence shown here is derived from an EMBL/GenBank/DDBJ whole genome shotgun (WGS) entry which is preliminary data.</text>
</comment>
<dbReference type="GO" id="GO:0006633">
    <property type="term" value="P:fatty acid biosynthetic process"/>
    <property type="evidence" value="ECO:0007669"/>
    <property type="project" value="InterPro"/>
</dbReference>
<dbReference type="SMART" id="SM00825">
    <property type="entry name" value="PKS_KS"/>
    <property type="match status" value="1"/>
</dbReference>
<feature type="region of interest" description="Disordered" evidence="5">
    <location>
        <begin position="471"/>
        <end position="502"/>
    </location>
</feature>
<evidence type="ECO:0000313" key="9">
    <source>
        <dbReference type="Proteomes" id="UP000468735"/>
    </source>
</evidence>
<keyword evidence="2" id="KW-0597">Phosphoprotein</keyword>
<dbReference type="SUPFAM" id="SSF52151">
    <property type="entry name" value="FabD/lysophospholipase-like"/>
    <property type="match status" value="1"/>
</dbReference>
<dbReference type="InterPro" id="IPR020841">
    <property type="entry name" value="PKS_Beta-ketoAc_synthase_dom"/>
</dbReference>
<dbReference type="Pfam" id="PF16197">
    <property type="entry name" value="KAsynt_C_assoc"/>
    <property type="match status" value="1"/>
</dbReference>
<dbReference type="EMBL" id="WBMT01000011">
    <property type="protein sequence ID" value="KAB2346558.1"/>
    <property type="molecule type" value="Genomic_DNA"/>
</dbReference>
<feature type="domain" description="Ketosynthase family 3 (KS3)" evidence="6">
    <location>
        <begin position="3"/>
        <end position="466"/>
    </location>
</feature>
<feature type="compositionally biased region" description="Gly residues" evidence="5">
    <location>
        <begin position="887"/>
        <end position="897"/>
    </location>
</feature>
<dbReference type="SUPFAM" id="SSF56214">
    <property type="entry name" value="4'-phosphopantetheinyl transferase"/>
    <property type="match status" value="1"/>
</dbReference>
<dbReference type="RefSeq" id="WP_151563639.1">
    <property type="nucleotide sequence ID" value="NZ_WBMT01000011.1"/>
</dbReference>
<dbReference type="PROSITE" id="PS00606">
    <property type="entry name" value="KS3_1"/>
    <property type="match status" value="1"/>
</dbReference>
<dbReference type="SUPFAM" id="SSF53901">
    <property type="entry name" value="Thiolase-like"/>
    <property type="match status" value="1"/>
</dbReference>
<accession>A0A6H9YK08</accession>
<dbReference type="GO" id="GO:0008897">
    <property type="term" value="F:holo-[acyl-carrier-protein] synthase activity"/>
    <property type="evidence" value="ECO:0007669"/>
    <property type="project" value="InterPro"/>
</dbReference>